<evidence type="ECO:0000256" key="2">
    <source>
        <dbReference type="ARBA" id="ARBA00006434"/>
    </source>
</evidence>
<dbReference type="InterPro" id="IPR050277">
    <property type="entry name" value="Sodium:Solute_Symporter"/>
</dbReference>
<organism evidence="10 11">
    <name type="scientific">Streptococcus oralis</name>
    <dbReference type="NCBI Taxonomy" id="1303"/>
    <lineage>
        <taxon>Bacteria</taxon>
        <taxon>Bacillati</taxon>
        <taxon>Bacillota</taxon>
        <taxon>Bacilli</taxon>
        <taxon>Lactobacillales</taxon>
        <taxon>Streptococcaceae</taxon>
        <taxon>Streptococcus</taxon>
    </lineage>
</organism>
<evidence type="ECO:0000256" key="3">
    <source>
        <dbReference type="ARBA" id="ARBA00022448"/>
    </source>
</evidence>
<evidence type="ECO:0000256" key="4">
    <source>
        <dbReference type="ARBA" id="ARBA00022475"/>
    </source>
</evidence>
<evidence type="ECO:0000256" key="1">
    <source>
        <dbReference type="ARBA" id="ARBA00004141"/>
    </source>
</evidence>
<evidence type="ECO:0000256" key="6">
    <source>
        <dbReference type="ARBA" id="ARBA00022989"/>
    </source>
</evidence>
<evidence type="ECO:0000256" key="5">
    <source>
        <dbReference type="ARBA" id="ARBA00022692"/>
    </source>
</evidence>
<dbReference type="Proteomes" id="UP000289921">
    <property type="component" value="Unassembled WGS sequence"/>
</dbReference>
<dbReference type="PROSITE" id="PS50283">
    <property type="entry name" value="NA_SOLUT_SYMP_3"/>
    <property type="match status" value="1"/>
</dbReference>
<evidence type="ECO:0000256" key="9">
    <source>
        <dbReference type="SAM" id="Phobius"/>
    </source>
</evidence>
<comment type="subcellular location">
    <subcellularLocation>
        <location evidence="1">Membrane</location>
        <topology evidence="1">Multi-pass membrane protein</topology>
    </subcellularLocation>
</comment>
<dbReference type="PANTHER" id="PTHR48086:SF5">
    <property type="entry name" value="NA(+):SOLUTE SYMPORTER (SSF FAMILY)"/>
    <property type="match status" value="1"/>
</dbReference>
<dbReference type="GO" id="GO:0046942">
    <property type="term" value="P:carboxylic acid transport"/>
    <property type="evidence" value="ECO:0007669"/>
    <property type="project" value="UniProtKB-ARBA"/>
</dbReference>
<evidence type="ECO:0000313" key="10">
    <source>
        <dbReference type="EMBL" id="RXX19847.1"/>
    </source>
</evidence>
<feature type="transmembrane region" description="Helical" evidence="9">
    <location>
        <begin position="84"/>
        <end position="108"/>
    </location>
</feature>
<keyword evidence="5 9" id="KW-0812">Transmembrane</keyword>
<evidence type="ECO:0000256" key="7">
    <source>
        <dbReference type="ARBA" id="ARBA00023136"/>
    </source>
</evidence>
<dbReference type="PANTHER" id="PTHR48086">
    <property type="entry name" value="SODIUM/PROLINE SYMPORTER-RELATED"/>
    <property type="match status" value="1"/>
</dbReference>
<evidence type="ECO:0000256" key="8">
    <source>
        <dbReference type="RuleBase" id="RU362091"/>
    </source>
</evidence>
<dbReference type="InterPro" id="IPR038377">
    <property type="entry name" value="Na/Glc_symporter_sf"/>
</dbReference>
<comment type="caution">
    <text evidence="10">The sequence shown here is derived from an EMBL/GenBank/DDBJ whole genome shotgun (WGS) entry which is preliminary data.</text>
</comment>
<dbReference type="EMBL" id="QEWK01000047">
    <property type="protein sequence ID" value="RXX19847.1"/>
    <property type="molecule type" value="Genomic_DNA"/>
</dbReference>
<evidence type="ECO:0000313" key="11">
    <source>
        <dbReference type="Proteomes" id="UP000289921"/>
    </source>
</evidence>
<comment type="similarity">
    <text evidence="2 8">Belongs to the sodium:solute symporter (SSF) (TC 2.A.21) family.</text>
</comment>
<protein>
    <submittedName>
        <fullName evidence="10">Cation acetate symporter</fullName>
    </submittedName>
</protein>
<dbReference type="AlphaFoldDB" id="A0A4Q2FIQ9"/>
<dbReference type="Pfam" id="PF00474">
    <property type="entry name" value="SSF"/>
    <property type="match status" value="1"/>
</dbReference>
<dbReference type="GO" id="GO:0022857">
    <property type="term" value="F:transmembrane transporter activity"/>
    <property type="evidence" value="ECO:0007669"/>
    <property type="project" value="InterPro"/>
</dbReference>
<keyword evidence="4" id="KW-1003">Cell membrane</keyword>
<gene>
    <name evidence="10" type="ORF">DF217_10275</name>
</gene>
<dbReference type="PROSITE" id="PS00457">
    <property type="entry name" value="NA_SOLUT_SYMP_2"/>
    <property type="match status" value="1"/>
</dbReference>
<feature type="non-terminal residue" evidence="10">
    <location>
        <position position="1"/>
    </location>
</feature>
<keyword evidence="6 9" id="KW-1133">Transmembrane helix</keyword>
<keyword evidence="7 9" id="KW-0472">Membrane</keyword>
<name>A0A4Q2FIQ9_STROR</name>
<dbReference type="Gene3D" id="1.20.1730.10">
    <property type="entry name" value="Sodium/glucose cotransporter"/>
    <property type="match status" value="1"/>
</dbReference>
<keyword evidence="3" id="KW-0813">Transport</keyword>
<sequence>LAAPEIAGLPYVLSGLIAAGALAAALSTADGLLLTIANALSHDVYFHMIDNTASHQRRVTSAKVVLLGVALLAAYVTSLKPGNILFLVGAAFSLAASCFFPVLVLGVFWKRTNRAGAIAGMLTGLAVSVYYIIANYP</sequence>
<feature type="transmembrane region" description="Helical" evidence="9">
    <location>
        <begin position="115"/>
        <end position="133"/>
    </location>
</feature>
<dbReference type="InterPro" id="IPR018212">
    <property type="entry name" value="Na/solute_symporter_CS"/>
</dbReference>
<reference evidence="10 11" key="1">
    <citation type="submission" date="2018-05" db="EMBL/GenBank/DDBJ databases">
        <title>Streptococcus from otitis media.</title>
        <authorList>
            <person name="Wayes A.M."/>
            <person name="Jakubovics N.S."/>
        </authorList>
    </citation>
    <scope>NUCLEOTIDE SEQUENCE [LARGE SCALE GENOMIC DNA]</scope>
    <source>
        <strain evidence="10 11">NU39</strain>
    </source>
</reference>
<proteinExistence type="inferred from homology"/>
<accession>A0A4Q2FIQ9</accession>
<dbReference type="GO" id="GO:0005886">
    <property type="term" value="C:plasma membrane"/>
    <property type="evidence" value="ECO:0007669"/>
    <property type="project" value="TreeGrafter"/>
</dbReference>
<feature type="transmembrane region" description="Helical" evidence="9">
    <location>
        <begin position="12"/>
        <end position="40"/>
    </location>
</feature>
<feature type="non-terminal residue" evidence="10">
    <location>
        <position position="137"/>
    </location>
</feature>
<dbReference type="InterPro" id="IPR001734">
    <property type="entry name" value="Na/solute_symporter"/>
</dbReference>
<feature type="transmembrane region" description="Helical" evidence="9">
    <location>
        <begin position="61"/>
        <end position="78"/>
    </location>
</feature>